<keyword evidence="3" id="KW-1185">Reference proteome</keyword>
<feature type="region of interest" description="Disordered" evidence="1">
    <location>
        <begin position="17"/>
        <end position="118"/>
    </location>
</feature>
<organism evidence="2 3">
    <name type="scientific">Cocos nucifera</name>
    <name type="common">Coconut palm</name>
    <dbReference type="NCBI Taxonomy" id="13894"/>
    <lineage>
        <taxon>Eukaryota</taxon>
        <taxon>Viridiplantae</taxon>
        <taxon>Streptophyta</taxon>
        <taxon>Embryophyta</taxon>
        <taxon>Tracheophyta</taxon>
        <taxon>Spermatophyta</taxon>
        <taxon>Magnoliopsida</taxon>
        <taxon>Liliopsida</taxon>
        <taxon>Arecaceae</taxon>
        <taxon>Arecoideae</taxon>
        <taxon>Cocoseae</taxon>
        <taxon>Attaleinae</taxon>
        <taxon>Cocos</taxon>
    </lineage>
</organism>
<evidence type="ECO:0000313" key="2">
    <source>
        <dbReference type="EMBL" id="KAG1368468.1"/>
    </source>
</evidence>
<gene>
    <name evidence="2" type="ORF">COCNU_14G009360</name>
</gene>
<dbReference type="EMBL" id="CM017885">
    <property type="protein sequence ID" value="KAG1368468.1"/>
    <property type="molecule type" value="Genomic_DNA"/>
</dbReference>
<name>A0A8K0IVW2_COCNU</name>
<dbReference type="AlphaFoldDB" id="A0A8K0IVW2"/>
<protein>
    <submittedName>
        <fullName evidence="2">Uncharacterized protein</fullName>
    </submittedName>
</protein>
<sequence length="207" mass="22817">MESQSDQLLEQVERILQTRLLEKPSPSTASKGQQHNLVQNGSNNGESPRASGKKRKNGDARRRNQNGFESNKRHKGRQGLSGDAEITTRSDEAPAPSDEMLAQPRNPPNPLFAPSQFMQGPYVSGHQFGLSSVQGFHDMMQFSQVQESLATALQQQPFHGNTESGQNDVQACPATDMHSLQFVGSNPQLGHQSSDHGHYSIPVWDFL</sequence>
<evidence type="ECO:0000313" key="3">
    <source>
        <dbReference type="Proteomes" id="UP000797356"/>
    </source>
</evidence>
<feature type="compositionally biased region" description="Polar residues" evidence="1">
    <location>
        <begin position="25"/>
        <end position="46"/>
    </location>
</feature>
<reference evidence="2" key="2">
    <citation type="submission" date="2019-07" db="EMBL/GenBank/DDBJ databases">
        <authorList>
            <person name="Yang Y."/>
            <person name="Bocs S."/>
            <person name="Baudouin L."/>
        </authorList>
    </citation>
    <scope>NUCLEOTIDE SEQUENCE</scope>
    <source>
        <tissue evidence="2">Spear leaf of Hainan Tall coconut</tissue>
    </source>
</reference>
<comment type="caution">
    <text evidence="2">The sequence shown here is derived from an EMBL/GenBank/DDBJ whole genome shotgun (WGS) entry which is preliminary data.</text>
</comment>
<dbReference type="OrthoDB" id="2402896at2759"/>
<proteinExistence type="predicted"/>
<accession>A0A8K0IVW2</accession>
<dbReference type="Proteomes" id="UP000797356">
    <property type="component" value="Chromosome 14"/>
</dbReference>
<reference evidence="2" key="1">
    <citation type="journal article" date="2017" name="Gigascience">
        <title>The genome draft of coconut (Cocos nucifera).</title>
        <authorList>
            <person name="Xiao Y."/>
            <person name="Xu P."/>
            <person name="Fan H."/>
            <person name="Baudouin L."/>
            <person name="Xia W."/>
            <person name="Bocs S."/>
            <person name="Xu J."/>
            <person name="Li Q."/>
            <person name="Guo A."/>
            <person name="Zhou L."/>
            <person name="Li J."/>
            <person name="Wu Y."/>
            <person name="Ma Z."/>
            <person name="Armero A."/>
            <person name="Issali A.E."/>
            <person name="Liu N."/>
            <person name="Peng M."/>
            <person name="Yang Y."/>
        </authorList>
    </citation>
    <scope>NUCLEOTIDE SEQUENCE</scope>
    <source>
        <tissue evidence="2">Spear leaf of Hainan Tall coconut</tissue>
    </source>
</reference>
<evidence type="ECO:0000256" key="1">
    <source>
        <dbReference type="SAM" id="MobiDB-lite"/>
    </source>
</evidence>